<dbReference type="OrthoDB" id="9769600at2"/>
<comment type="caution">
    <text evidence="8">The sequence shown here is derived from an EMBL/GenBank/DDBJ whole genome shotgun (WGS) entry which is preliminary data.</text>
</comment>
<keyword evidence="5" id="KW-0413">Isomerase</keyword>
<dbReference type="SUPFAM" id="SSF54373">
    <property type="entry name" value="FAD-linked reductases, C-terminal domain"/>
    <property type="match status" value="1"/>
</dbReference>
<keyword evidence="9" id="KW-1185">Reference proteome</keyword>
<gene>
    <name evidence="8" type="ORF">EV668_4864</name>
</gene>
<dbReference type="InterPro" id="IPR004379">
    <property type="entry name" value="UDP-GALP_mutase"/>
</dbReference>
<evidence type="ECO:0000256" key="2">
    <source>
        <dbReference type="ARBA" id="ARBA00009321"/>
    </source>
</evidence>
<evidence type="ECO:0000313" key="9">
    <source>
        <dbReference type="Proteomes" id="UP000295122"/>
    </source>
</evidence>
<proteinExistence type="inferred from homology"/>
<accession>A0A4V3DWL5</accession>
<dbReference type="PANTHER" id="PTHR21197:SF0">
    <property type="entry name" value="UDP-GALACTOPYRANOSE MUTASE"/>
    <property type="match status" value="1"/>
</dbReference>
<dbReference type="EMBL" id="SNZR01000018">
    <property type="protein sequence ID" value="TDR85309.1"/>
    <property type="molecule type" value="Genomic_DNA"/>
</dbReference>
<keyword evidence="3" id="KW-0285">Flavoprotein</keyword>
<dbReference type="FunFam" id="3.40.50.720:FF:000397">
    <property type="entry name" value="UDP-galactopyranose mutase"/>
    <property type="match status" value="1"/>
</dbReference>
<evidence type="ECO:0000259" key="7">
    <source>
        <dbReference type="Pfam" id="PF03275"/>
    </source>
</evidence>
<dbReference type="InterPro" id="IPR015899">
    <property type="entry name" value="UDP-GalPyranose_mutase_C"/>
</dbReference>
<dbReference type="PANTHER" id="PTHR21197">
    <property type="entry name" value="UDP-GALACTOPYRANOSE MUTASE"/>
    <property type="match status" value="1"/>
</dbReference>
<evidence type="ECO:0000313" key="8">
    <source>
        <dbReference type="EMBL" id="TDR85309.1"/>
    </source>
</evidence>
<evidence type="ECO:0000256" key="3">
    <source>
        <dbReference type="ARBA" id="ARBA00022630"/>
    </source>
</evidence>
<dbReference type="RefSeq" id="WP_133775018.1">
    <property type="nucleotide sequence ID" value="NZ_SNZR01000018.1"/>
</dbReference>
<dbReference type="Pfam" id="PF13450">
    <property type="entry name" value="NAD_binding_8"/>
    <property type="match status" value="1"/>
</dbReference>
<dbReference type="SUPFAM" id="SSF51971">
    <property type="entry name" value="Nucleotide-binding domain"/>
    <property type="match status" value="1"/>
</dbReference>
<organism evidence="8 9">
    <name type="scientific">Enterovirga rhinocerotis</name>
    <dbReference type="NCBI Taxonomy" id="1339210"/>
    <lineage>
        <taxon>Bacteria</taxon>
        <taxon>Pseudomonadati</taxon>
        <taxon>Pseudomonadota</taxon>
        <taxon>Alphaproteobacteria</taxon>
        <taxon>Hyphomicrobiales</taxon>
        <taxon>Methylobacteriaceae</taxon>
        <taxon>Enterovirga</taxon>
    </lineage>
</organism>
<dbReference type="GO" id="GO:0005829">
    <property type="term" value="C:cytosol"/>
    <property type="evidence" value="ECO:0007669"/>
    <property type="project" value="TreeGrafter"/>
</dbReference>
<dbReference type="GO" id="GO:0050660">
    <property type="term" value="F:flavin adenine dinucleotide binding"/>
    <property type="evidence" value="ECO:0007669"/>
    <property type="project" value="TreeGrafter"/>
</dbReference>
<evidence type="ECO:0000256" key="6">
    <source>
        <dbReference type="SAM" id="MobiDB-lite"/>
    </source>
</evidence>
<dbReference type="GO" id="GO:0008767">
    <property type="term" value="F:UDP-galactopyranose mutase activity"/>
    <property type="evidence" value="ECO:0007669"/>
    <property type="project" value="InterPro"/>
</dbReference>
<keyword evidence="4" id="KW-0274">FAD</keyword>
<feature type="compositionally biased region" description="Basic and acidic residues" evidence="6">
    <location>
        <begin position="362"/>
        <end position="380"/>
    </location>
</feature>
<protein>
    <submittedName>
        <fullName evidence="8">UDP-galactopyranose mutase</fullName>
    </submittedName>
</protein>
<dbReference type="Gene3D" id="3.40.50.720">
    <property type="entry name" value="NAD(P)-binding Rossmann-like Domain"/>
    <property type="match status" value="3"/>
</dbReference>
<dbReference type="Proteomes" id="UP000295122">
    <property type="component" value="Unassembled WGS sequence"/>
</dbReference>
<feature type="domain" description="UDP-galactopyranose mutase C-terminal" evidence="7">
    <location>
        <begin position="147"/>
        <end position="343"/>
    </location>
</feature>
<dbReference type="NCBIfam" id="TIGR00031">
    <property type="entry name" value="UDP-GALP_mutase"/>
    <property type="match status" value="1"/>
</dbReference>
<comment type="similarity">
    <text evidence="2">Belongs to the UDP-galactopyranose/dTDP-fucopyranose mutase family.</text>
</comment>
<dbReference type="Pfam" id="PF03275">
    <property type="entry name" value="GLF"/>
    <property type="match status" value="1"/>
</dbReference>
<feature type="region of interest" description="Disordered" evidence="6">
    <location>
        <begin position="362"/>
        <end position="387"/>
    </location>
</feature>
<reference evidence="8 9" key="1">
    <citation type="submission" date="2019-03" db="EMBL/GenBank/DDBJ databases">
        <title>Genomic Encyclopedia of Type Strains, Phase IV (KMG-IV): sequencing the most valuable type-strain genomes for metagenomic binning, comparative biology and taxonomic classification.</title>
        <authorList>
            <person name="Goeker M."/>
        </authorList>
    </citation>
    <scope>NUCLEOTIDE SEQUENCE [LARGE SCALE GENOMIC DNA]</scope>
    <source>
        <strain evidence="8 9">DSM 25903</strain>
    </source>
</reference>
<evidence type="ECO:0000256" key="1">
    <source>
        <dbReference type="ARBA" id="ARBA00001974"/>
    </source>
</evidence>
<dbReference type="AlphaFoldDB" id="A0A4V3DWL5"/>
<comment type="cofactor">
    <cofactor evidence="1">
        <name>FAD</name>
        <dbReference type="ChEBI" id="CHEBI:57692"/>
    </cofactor>
</comment>
<evidence type="ECO:0000256" key="5">
    <source>
        <dbReference type="ARBA" id="ARBA00023235"/>
    </source>
</evidence>
<name>A0A4V3DWL5_9HYPH</name>
<sequence>MYDWLIVGAGFAGSVLAERLASERGDRVLLIDRRAHIGGNAYDRYDDAGLLVHRYGPHIFHTNSDMVFNYLSQFTAWRPYEHRVLADVDGQLVPIPINLDTVNRLYGLDLGQDDLEGWFADRAEKIPEIRTSEDVVVSKVGRELYEKFFRGYTKKQWGLDPSELDKTVTARVPTRTDRDDRYFTDTFQAMPKHGYTRMFEAMLSNPSIHLMLQTEYRAIRDVIPHRRTVFTGPIDEFFDYRFGRLPYRSLRFKHVTVDKEQHQPVAVVNYPQTEDYTRVTEYKYLTGQIHPRTSMSYEYPAADGDPYYPIPRPENGALFKQYERLALSTPDIWFVGRLATYRYYNMDQVVGQALSTFRRISEEVPKAGEPQRRSGRAERRGRGRRPG</sequence>
<evidence type="ECO:0000256" key="4">
    <source>
        <dbReference type="ARBA" id="ARBA00022827"/>
    </source>
</evidence>